<organism evidence="1 2">
    <name type="scientific">Acinetobacter guillouiae NIPH 991</name>
    <dbReference type="NCBI Taxonomy" id="1217656"/>
    <lineage>
        <taxon>Bacteria</taxon>
        <taxon>Pseudomonadati</taxon>
        <taxon>Pseudomonadota</taxon>
        <taxon>Gammaproteobacteria</taxon>
        <taxon>Moraxellales</taxon>
        <taxon>Moraxellaceae</taxon>
        <taxon>Acinetobacter</taxon>
    </lineage>
</organism>
<comment type="caution">
    <text evidence="1">The sequence shown here is derived from an EMBL/GenBank/DDBJ whole genome shotgun (WGS) entry which is preliminary data.</text>
</comment>
<keyword evidence="2" id="KW-1185">Reference proteome</keyword>
<dbReference type="EMBL" id="APPJ01000014">
    <property type="protein sequence ID" value="ENV15238.1"/>
    <property type="molecule type" value="Genomic_DNA"/>
</dbReference>
<name>N8Y6J2_ACIGI</name>
<dbReference type="Gene3D" id="3.40.50.150">
    <property type="entry name" value="Vaccinia Virus protein VP39"/>
    <property type="match status" value="1"/>
</dbReference>
<protein>
    <recommendedName>
        <fullName evidence="3">Methyltransferase domain-containing protein</fullName>
    </recommendedName>
</protein>
<evidence type="ECO:0000313" key="1">
    <source>
        <dbReference type="EMBL" id="ENV15238.1"/>
    </source>
</evidence>
<dbReference type="InterPro" id="IPR029063">
    <property type="entry name" value="SAM-dependent_MTases_sf"/>
</dbReference>
<proteinExistence type="predicted"/>
<dbReference type="RefSeq" id="WP_004823001.1">
    <property type="nucleotide sequence ID" value="NZ_KB849456.1"/>
</dbReference>
<evidence type="ECO:0008006" key="3">
    <source>
        <dbReference type="Google" id="ProtNLM"/>
    </source>
</evidence>
<gene>
    <name evidence="1" type="ORF">F964_03960</name>
</gene>
<evidence type="ECO:0000313" key="2">
    <source>
        <dbReference type="Proteomes" id="UP000013148"/>
    </source>
</evidence>
<dbReference type="HOGENOM" id="CLU_1088684_0_0_6"/>
<dbReference type="Proteomes" id="UP000013148">
    <property type="component" value="Unassembled WGS sequence"/>
</dbReference>
<reference evidence="1 2" key="1">
    <citation type="submission" date="2013-02" db="EMBL/GenBank/DDBJ databases">
        <title>The Genome Sequence of Acinetobacter guillouiae NIPH 991.</title>
        <authorList>
            <consortium name="The Broad Institute Genome Sequencing Platform"/>
            <consortium name="The Broad Institute Genome Sequencing Center for Infectious Disease"/>
            <person name="Cerqueira G."/>
            <person name="Feldgarden M."/>
            <person name="Courvalin P."/>
            <person name="Perichon B."/>
            <person name="Grillot-Courvalin C."/>
            <person name="Clermont D."/>
            <person name="Rocha E."/>
            <person name="Yoon E.-J."/>
            <person name="Nemec A."/>
            <person name="Walker B."/>
            <person name="Young S.K."/>
            <person name="Zeng Q."/>
            <person name="Gargeya S."/>
            <person name="Fitzgerald M."/>
            <person name="Haas B."/>
            <person name="Abouelleil A."/>
            <person name="Alvarado L."/>
            <person name="Arachchi H.M."/>
            <person name="Berlin A.M."/>
            <person name="Chapman S.B."/>
            <person name="Dewar J."/>
            <person name="Goldberg J."/>
            <person name="Griggs A."/>
            <person name="Gujja S."/>
            <person name="Hansen M."/>
            <person name="Howarth C."/>
            <person name="Imamovic A."/>
            <person name="Larimer J."/>
            <person name="McCowan C."/>
            <person name="Murphy C."/>
            <person name="Neiman D."/>
            <person name="Pearson M."/>
            <person name="Priest M."/>
            <person name="Roberts A."/>
            <person name="Saif S."/>
            <person name="Shea T."/>
            <person name="Sisk P."/>
            <person name="Sykes S."/>
            <person name="Wortman J."/>
            <person name="Nusbaum C."/>
            <person name="Birren B."/>
        </authorList>
    </citation>
    <scope>NUCLEOTIDE SEQUENCE [LARGE SCALE GENOMIC DNA]</scope>
    <source>
        <strain evidence="1 2">NIPH 991</strain>
    </source>
</reference>
<dbReference type="eggNOG" id="ENOG50302XG">
    <property type="taxonomic scope" value="Bacteria"/>
</dbReference>
<accession>N8Y6J2</accession>
<dbReference type="PATRIC" id="fig|1217656.3.peg.3898"/>
<dbReference type="SUPFAM" id="SSF53335">
    <property type="entry name" value="S-adenosyl-L-methionine-dependent methyltransferases"/>
    <property type="match status" value="1"/>
</dbReference>
<sequence length="257" mass="29319">MNDVVINAIQQKIMTTESLTFTSLRQIAGRDMNAQASLNRGRAIIDCPTLLNQYLYSYGLMVQRQWSHVVPNIVEMLSDNNDQDMHLYDYGCGQGLATLLLIENTSGLQEDISQITLIEPSEIALTRAKSIIECKLPHLNIQTFTKELDDIEENHLSINTDKMNIHIFSNILDIEGFDQFELFNKILAKGGTHYFIAVSNDRNCYGGTSRLESIFDALMGLEPEENEIFNVTHAQFECFSDEKNMNHVYFCLKIEIH</sequence>
<dbReference type="AlphaFoldDB" id="N8Y6J2"/>